<organism evidence="1 2">
    <name type="scientific">Cupriavidus malaysiensis</name>
    <dbReference type="NCBI Taxonomy" id="367825"/>
    <lineage>
        <taxon>Bacteria</taxon>
        <taxon>Pseudomonadati</taxon>
        <taxon>Pseudomonadota</taxon>
        <taxon>Betaproteobacteria</taxon>
        <taxon>Burkholderiales</taxon>
        <taxon>Burkholderiaceae</taxon>
        <taxon>Cupriavidus</taxon>
    </lineage>
</organism>
<reference evidence="1 2" key="1">
    <citation type="submission" date="2016-10" db="EMBL/GenBank/DDBJ databases">
        <title>Complete genome sequences of three Cupriavidus strains isolated from various Malaysian environments.</title>
        <authorList>
            <person name="Abdullah A.A.-A."/>
            <person name="Shafie N.A.H."/>
            <person name="Lau N.S."/>
        </authorList>
    </citation>
    <scope>NUCLEOTIDE SEQUENCE [LARGE SCALE GENOMIC DNA]</scope>
    <source>
        <strain evidence="1 2">USMAA1020</strain>
    </source>
</reference>
<evidence type="ECO:0000313" key="2">
    <source>
        <dbReference type="Proteomes" id="UP000177515"/>
    </source>
</evidence>
<evidence type="ECO:0008006" key="3">
    <source>
        <dbReference type="Google" id="ProtNLM"/>
    </source>
</evidence>
<accession>A0A1D9IBH2</accession>
<proteinExistence type="predicted"/>
<sequence>MDVVTMSGLFLCVTLAAISGAVSTLLGADSVVSIGIALASFVLARWIGNKLGADDALLRYEETGHNIVSDDGARVHIAHWNHYDETLVEYQNRMWPVKLLAGHQHRVGDYRVVEVKEHHLLIEPLGRRYWPKRRPRHT</sequence>
<protein>
    <recommendedName>
        <fullName evidence="3">NfeD-like C-terminal domain-containing protein</fullName>
    </recommendedName>
</protein>
<gene>
    <name evidence="1" type="ORF">BKK80_27070</name>
</gene>
<dbReference type="EMBL" id="CP017755">
    <property type="protein sequence ID" value="AOZ09430.1"/>
    <property type="molecule type" value="Genomic_DNA"/>
</dbReference>
<keyword evidence="2" id="KW-1185">Reference proteome</keyword>
<dbReference type="Proteomes" id="UP000177515">
    <property type="component" value="Chromosome 2"/>
</dbReference>
<name>A0A1D9IBH2_9BURK</name>
<evidence type="ECO:0000313" key="1">
    <source>
        <dbReference type="EMBL" id="AOZ09430.1"/>
    </source>
</evidence>